<protein>
    <submittedName>
        <fullName evidence="1">Uncharacterized protein</fullName>
    </submittedName>
</protein>
<proteinExistence type="predicted"/>
<evidence type="ECO:0000313" key="1">
    <source>
        <dbReference type="EMBL" id="KPI40505.1"/>
    </source>
</evidence>
<organism evidence="1 2">
    <name type="scientific">Cyphellophora attinorum</name>
    <dbReference type="NCBI Taxonomy" id="1664694"/>
    <lineage>
        <taxon>Eukaryota</taxon>
        <taxon>Fungi</taxon>
        <taxon>Dikarya</taxon>
        <taxon>Ascomycota</taxon>
        <taxon>Pezizomycotina</taxon>
        <taxon>Eurotiomycetes</taxon>
        <taxon>Chaetothyriomycetidae</taxon>
        <taxon>Chaetothyriales</taxon>
        <taxon>Cyphellophoraceae</taxon>
        <taxon>Cyphellophora</taxon>
    </lineage>
</organism>
<dbReference type="AlphaFoldDB" id="A0A0N1H9S8"/>
<dbReference type="RefSeq" id="XP_018000468.1">
    <property type="nucleotide sequence ID" value="XM_018148110.1"/>
</dbReference>
<dbReference type="Proteomes" id="UP000038010">
    <property type="component" value="Unassembled WGS sequence"/>
</dbReference>
<sequence length="229" mass="25708">MVATTTVLDARLYTTLSASLSSELLVPQKHINGSTHAIQDNHAVVPMPTAADSTRTHLLSLPTEILLLIVRHFLPDDIHVVYERARPKSQLFSAMAFASYRKSKNTGNVTSPPESLTTIAEPPHLYWKPPSVPDLLLISRRFSSVLVPVLYQRMKIEVIGPGGDTCRWRYWPRDCGTWIELMEEAQGYLREWLERFVGEIGIVPMALEVGGEGQSGRERSSVTEEDREV</sequence>
<reference evidence="1 2" key="1">
    <citation type="submission" date="2015-06" db="EMBL/GenBank/DDBJ databases">
        <title>Draft genome of the ant-associated black yeast Phialophora attae CBS 131958.</title>
        <authorList>
            <person name="Moreno L.F."/>
            <person name="Stielow B.J."/>
            <person name="de Hoog S."/>
            <person name="Vicente V.A."/>
            <person name="Weiss V.A."/>
            <person name="de Vries M."/>
            <person name="Cruz L.M."/>
            <person name="Souza E.M."/>
        </authorList>
    </citation>
    <scope>NUCLEOTIDE SEQUENCE [LARGE SCALE GENOMIC DNA]</scope>
    <source>
        <strain evidence="1 2">CBS 131958</strain>
    </source>
</reference>
<dbReference type="VEuPathDB" id="FungiDB:AB675_7720"/>
<keyword evidence="2" id="KW-1185">Reference proteome</keyword>
<accession>A0A0N1H9S8</accession>
<evidence type="ECO:0000313" key="2">
    <source>
        <dbReference type="Proteomes" id="UP000038010"/>
    </source>
</evidence>
<gene>
    <name evidence="1" type="ORF">AB675_7720</name>
</gene>
<comment type="caution">
    <text evidence="1">The sequence shown here is derived from an EMBL/GenBank/DDBJ whole genome shotgun (WGS) entry which is preliminary data.</text>
</comment>
<dbReference type="EMBL" id="LFJN01000012">
    <property type="protein sequence ID" value="KPI40505.1"/>
    <property type="molecule type" value="Genomic_DNA"/>
</dbReference>
<dbReference type="GeneID" id="28739990"/>
<name>A0A0N1H9S8_9EURO</name>